<proteinExistence type="predicted"/>
<evidence type="ECO:0000313" key="1">
    <source>
        <dbReference type="EMBL" id="OPC80678.1"/>
    </source>
</evidence>
<comment type="caution">
    <text evidence="1">The sequence shown here is derived from an EMBL/GenBank/DDBJ whole genome shotgun (WGS) entry which is preliminary data.</text>
</comment>
<dbReference type="EMBL" id="MWQN01000001">
    <property type="protein sequence ID" value="OPC80678.1"/>
    <property type="molecule type" value="Genomic_DNA"/>
</dbReference>
<dbReference type="AlphaFoldDB" id="A0A1T3NV55"/>
<protein>
    <recommendedName>
        <fullName evidence="3">PE domain-containing protein</fullName>
    </recommendedName>
</protein>
<organism evidence="1 2">
    <name type="scientific">Embleya scabrispora</name>
    <dbReference type="NCBI Taxonomy" id="159449"/>
    <lineage>
        <taxon>Bacteria</taxon>
        <taxon>Bacillati</taxon>
        <taxon>Actinomycetota</taxon>
        <taxon>Actinomycetes</taxon>
        <taxon>Kitasatosporales</taxon>
        <taxon>Streptomycetaceae</taxon>
        <taxon>Embleya</taxon>
    </lineage>
</organism>
<sequence>MSRTDGGGASGYVVDTAELHGLVRRLHNIGADYLAPGCAAEPGRVTDRTALATEALGGFPGAAELADRHRRAAARMVDLLTEIRAELATTRVELGRAADRFTDTETEVGTLLRAVAAR</sequence>
<keyword evidence="2" id="KW-1185">Reference proteome</keyword>
<gene>
    <name evidence="1" type="ORF">B4N89_06640</name>
</gene>
<evidence type="ECO:0000313" key="2">
    <source>
        <dbReference type="Proteomes" id="UP000190037"/>
    </source>
</evidence>
<dbReference type="RefSeq" id="WP_078974932.1">
    <property type="nucleotide sequence ID" value="NZ_MWQN01000001.1"/>
</dbReference>
<dbReference type="OrthoDB" id="4350733at2"/>
<dbReference type="Proteomes" id="UP000190037">
    <property type="component" value="Unassembled WGS sequence"/>
</dbReference>
<evidence type="ECO:0008006" key="3">
    <source>
        <dbReference type="Google" id="ProtNLM"/>
    </source>
</evidence>
<reference evidence="1 2" key="1">
    <citation type="submission" date="2017-03" db="EMBL/GenBank/DDBJ databases">
        <title>Draft genome sequence of Streptomyces scabrisporus NF3, endophyte isolated from Amphipterygium adstringens.</title>
        <authorList>
            <person name="Vazquez M."/>
            <person name="Ceapa C.D."/>
            <person name="Rodriguez Luna D."/>
            <person name="Sanchez Esquivel S."/>
        </authorList>
    </citation>
    <scope>NUCLEOTIDE SEQUENCE [LARGE SCALE GENOMIC DNA]</scope>
    <source>
        <strain evidence="1 2">NF3</strain>
    </source>
</reference>
<name>A0A1T3NV55_9ACTN</name>
<accession>A0A1T3NV55</accession>